<name>Q9YPJ9_FOWPV</name>
<dbReference type="EMBL" id="D00295">
    <property type="protein sequence ID" value="BAA00195.1"/>
    <property type="molecule type" value="Genomic_DNA"/>
</dbReference>
<dbReference type="PIR" id="JT0457">
    <property type="entry name" value="JT0457"/>
</dbReference>
<protein>
    <submittedName>
        <fullName evidence="1">Fowlpox virus genomic DNA, 11.2 kb-long BamHI-fragment with twenty open reading frames</fullName>
    </submittedName>
</protein>
<sequence length="84" mass="9096">MKGTFAFTIGIFFIPSVVHNSVTLAASVPYSSTFITDFCLILPILKVFVSDIPTNSPDLNRSLHPIWISASFKSTSSSNSNLGK</sequence>
<reference evidence="1" key="1">
    <citation type="journal article" date="1988" name="J. Gen. Virol.">
        <title>Sequence analysis of an 11.2 kilobase, near-terminal, BamHI fragment of fowlpox virus.</title>
        <authorList>
            <person name="Tomley F."/>
            <person name="Binns M."/>
            <person name="Campbell J."/>
            <person name="Boursnell M.E."/>
        </authorList>
    </citation>
    <scope>NUCLEOTIDE SEQUENCE</scope>
    <source>
        <strain evidence="1">HP-438</strain>
    </source>
</reference>
<evidence type="ECO:0000313" key="1">
    <source>
        <dbReference type="EMBL" id="BAA00195.1"/>
    </source>
</evidence>
<organism evidence="1">
    <name type="scientific">Fowlpox virus</name>
    <name type="common">FPV</name>
    <dbReference type="NCBI Taxonomy" id="10261"/>
    <lineage>
        <taxon>Viruses</taxon>
        <taxon>Varidnaviria</taxon>
        <taxon>Bamfordvirae</taxon>
        <taxon>Nucleocytoviricota</taxon>
        <taxon>Pokkesviricetes</taxon>
        <taxon>Chitovirales</taxon>
        <taxon>Poxviridae</taxon>
        <taxon>Chordopoxvirinae</taxon>
        <taxon>Avipoxvirus</taxon>
        <taxon>Avipoxvirus fowlpox</taxon>
    </lineage>
</organism>
<organismHost>
    <name type="scientific">Vertebrata</name>
    <name type="common">vertebrates</name>
    <dbReference type="NCBI Taxonomy" id="7742"/>
</organismHost>
<accession>Q9YPJ9</accession>
<proteinExistence type="predicted"/>